<dbReference type="Proteomes" id="UP001195483">
    <property type="component" value="Unassembled WGS sequence"/>
</dbReference>
<gene>
    <name evidence="1" type="ORF">CHS0354_008295</name>
</gene>
<sequence>MATIALSIGNFSQAAFLYLNYFNSTSSPTRPTLPLIATSTTPPPHIPLTSDDHVNVRFVKLASLQKR</sequence>
<feature type="non-terminal residue" evidence="1">
    <location>
        <position position="67"/>
    </location>
</feature>
<reference evidence="1" key="2">
    <citation type="journal article" date="2021" name="Genome Biol. Evol.">
        <title>Developing a high-quality reference genome for a parasitic bivalve with doubly uniparental inheritance (Bivalvia: Unionida).</title>
        <authorList>
            <person name="Smith C.H."/>
        </authorList>
    </citation>
    <scope>NUCLEOTIDE SEQUENCE</scope>
    <source>
        <strain evidence="1">CHS0354</strain>
        <tissue evidence="1">Mantle</tissue>
    </source>
</reference>
<organism evidence="1 2">
    <name type="scientific">Potamilus streckersoni</name>
    <dbReference type="NCBI Taxonomy" id="2493646"/>
    <lineage>
        <taxon>Eukaryota</taxon>
        <taxon>Metazoa</taxon>
        <taxon>Spiralia</taxon>
        <taxon>Lophotrochozoa</taxon>
        <taxon>Mollusca</taxon>
        <taxon>Bivalvia</taxon>
        <taxon>Autobranchia</taxon>
        <taxon>Heteroconchia</taxon>
        <taxon>Palaeoheterodonta</taxon>
        <taxon>Unionida</taxon>
        <taxon>Unionoidea</taxon>
        <taxon>Unionidae</taxon>
        <taxon>Ambleminae</taxon>
        <taxon>Lampsilini</taxon>
        <taxon>Potamilus</taxon>
    </lineage>
</organism>
<comment type="caution">
    <text evidence="1">The sequence shown here is derived from an EMBL/GenBank/DDBJ whole genome shotgun (WGS) entry which is preliminary data.</text>
</comment>
<proteinExistence type="predicted"/>
<name>A0AAE0RQM8_9BIVA</name>
<reference evidence="1" key="1">
    <citation type="journal article" date="2021" name="Genome Biol. Evol.">
        <title>A High-Quality Reference Genome for a Parasitic Bivalve with Doubly Uniparental Inheritance (Bivalvia: Unionida).</title>
        <authorList>
            <person name="Smith C.H."/>
        </authorList>
    </citation>
    <scope>NUCLEOTIDE SEQUENCE</scope>
    <source>
        <strain evidence="1">CHS0354</strain>
    </source>
</reference>
<reference evidence="1" key="3">
    <citation type="submission" date="2023-05" db="EMBL/GenBank/DDBJ databases">
        <authorList>
            <person name="Smith C.H."/>
        </authorList>
    </citation>
    <scope>NUCLEOTIDE SEQUENCE</scope>
    <source>
        <strain evidence="1">CHS0354</strain>
        <tissue evidence="1">Mantle</tissue>
    </source>
</reference>
<accession>A0AAE0RQM8</accession>
<dbReference type="EMBL" id="JAEAOA010000553">
    <property type="protein sequence ID" value="KAK3577901.1"/>
    <property type="molecule type" value="Genomic_DNA"/>
</dbReference>
<protein>
    <submittedName>
        <fullName evidence="1">Uncharacterized protein</fullName>
    </submittedName>
</protein>
<keyword evidence="2" id="KW-1185">Reference proteome</keyword>
<evidence type="ECO:0000313" key="1">
    <source>
        <dbReference type="EMBL" id="KAK3577901.1"/>
    </source>
</evidence>
<evidence type="ECO:0000313" key="2">
    <source>
        <dbReference type="Proteomes" id="UP001195483"/>
    </source>
</evidence>
<dbReference type="AlphaFoldDB" id="A0AAE0RQM8"/>